<evidence type="ECO:0000256" key="2">
    <source>
        <dbReference type="SAM" id="MobiDB-lite"/>
    </source>
</evidence>
<dbReference type="EMBL" id="CP111014">
    <property type="protein sequence ID" value="WAR00507.1"/>
    <property type="molecule type" value="Genomic_DNA"/>
</dbReference>
<dbReference type="Gene3D" id="1.20.960.40">
    <property type="match status" value="1"/>
</dbReference>
<gene>
    <name evidence="3" type="ORF">MAR_024879</name>
</gene>
<keyword evidence="1" id="KW-0175">Coiled coil</keyword>
<dbReference type="Pfam" id="PF16045">
    <property type="entry name" value="LisH_2"/>
    <property type="match status" value="1"/>
</dbReference>
<keyword evidence="4" id="KW-1185">Reference proteome</keyword>
<feature type="compositionally biased region" description="Basic and acidic residues" evidence="2">
    <location>
        <begin position="809"/>
        <end position="831"/>
    </location>
</feature>
<evidence type="ECO:0000313" key="3">
    <source>
        <dbReference type="EMBL" id="WAR00507.1"/>
    </source>
</evidence>
<feature type="compositionally biased region" description="Polar residues" evidence="2">
    <location>
        <begin position="749"/>
        <end position="759"/>
    </location>
</feature>
<feature type="coiled-coil region" evidence="1">
    <location>
        <begin position="576"/>
        <end position="603"/>
    </location>
</feature>
<feature type="compositionally biased region" description="Polar residues" evidence="2">
    <location>
        <begin position="639"/>
        <end position="673"/>
    </location>
</feature>
<proteinExistence type="predicted"/>
<accession>A0ABY7DV76</accession>
<feature type="region of interest" description="Disordered" evidence="2">
    <location>
        <begin position="624"/>
        <end position="918"/>
    </location>
</feature>
<evidence type="ECO:0000313" key="4">
    <source>
        <dbReference type="Proteomes" id="UP001164746"/>
    </source>
</evidence>
<dbReference type="PANTHER" id="PTHR39063">
    <property type="entry name" value="ORAL-FACIAL-DIGITAL SYNDROME 1 PROTEIN HOMOLOG"/>
    <property type="match status" value="1"/>
</dbReference>
<evidence type="ECO:0000256" key="1">
    <source>
        <dbReference type="SAM" id="Coils"/>
    </source>
</evidence>
<dbReference type="InterPro" id="IPR055289">
    <property type="entry name" value="OFD1"/>
</dbReference>
<protein>
    <submittedName>
        <fullName evidence="3">OFD1-like protein</fullName>
    </submittedName>
</protein>
<dbReference type="Proteomes" id="UP001164746">
    <property type="component" value="Chromosome 3"/>
</dbReference>
<dbReference type="PROSITE" id="PS50896">
    <property type="entry name" value="LISH"/>
    <property type="match status" value="1"/>
</dbReference>
<feature type="coiled-coil region" evidence="1">
    <location>
        <begin position="309"/>
        <end position="481"/>
    </location>
</feature>
<dbReference type="PANTHER" id="PTHR39063:SF1">
    <property type="entry name" value="OFD1 CENTRIOLE AND CENTRIOLAR SATELLITE PROTEIN"/>
    <property type="match status" value="1"/>
</dbReference>
<feature type="region of interest" description="Disordered" evidence="2">
    <location>
        <begin position="509"/>
        <end position="573"/>
    </location>
</feature>
<sequence>MSKRSEEYLTAEELRNRLYHSLRDKGLVNSMKSQLRTSLVGELKRSVNGKLSVEDLEVPESGSLVHRASNSLVADHLRSCKYDYTYSVFLPECALDKTKMLSNEDVLQLLKISPQSRLFKKMTDKGGHSRKGFLWQLLSELCSMHSQASQTTSTQTDFIKVATVSTLDEKMSVLDELFSSRREEQYRTGATALEDRLLSFQRQLEERFRNELKLEVSRVKDDEVARIRMEEKEHFRRELDKARKDLERTYQAKFDALVVRERNATERLQREQERQSILEEIEAVRQREVSINREQDVNSREKNLQGERLKAKENEMRQREHEIARKENEFHQRLENEMTKRVAEDQGKIDSLKEEVRDKSARVNELETLLQEIRHKEVDASKHNEFLNAKLRDMCDYATIKDQNITYRNEIENLKTRMAEIMQLNERERIRQEELLRELRRPTAPPTDPLVRQFEVQSLQVKSLNQELDDMKQTLSLTQKALKNEVYRKPQDGDTSRLVSFNLSHRSAGRSAAFSDGESDLDLASGGHRRGRRGRASPRVQDVYNDVDLDDLSAPKVSTDFTTDGDESSNQSADIVAETKYRLKSLEKEAQNLERAYTELHYNLTNPSSVPDPTRPLLRRSLTDKTKQGGSTGHHMASPSASPIPTNRPLSSTPYHQQQTNSVADADVSTDSLTELKGSSSRKKASGGQDSVPKFSLSDVSDDEMDTHGRERVERPRPITVDDLEARPGSPSIMVVQADPSSDDVPATGSASRQETKQTILPRETAPPPAKLPPLSLGTAWKPPALDSAWKTENTKAGEDNNEAESWEAEQRRKEAERKAREQEAFDRQQRELQQLQSKQDKPASPEPTQQEKSEKSDSIDPVMKQYMEMIQQKRTTEQPPQPARQESERTASQVEEDLSLTEDLKSEDAESEDDFNW</sequence>
<reference evidence="3" key="1">
    <citation type="submission" date="2022-11" db="EMBL/GenBank/DDBJ databases">
        <title>Centuries of genome instability and evolution in soft-shell clam transmissible cancer (bioRxiv).</title>
        <authorList>
            <person name="Hart S.F.M."/>
            <person name="Yonemitsu M.A."/>
            <person name="Giersch R.M."/>
            <person name="Beal B.F."/>
            <person name="Arriagada G."/>
            <person name="Davis B.W."/>
            <person name="Ostrander E.A."/>
            <person name="Goff S.P."/>
            <person name="Metzger M.J."/>
        </authorList>
    </citation>
    <scope>NUCLEOTIDE SEQUENCE</scope>
    <source>
        <strain evidence="3">MELC-2E11</strain>
        <tissue evidence="3">Siphon/mantle</tissue>
    </source>
</reference>
<name>A0ABY7DV76_MYAAR</name>
<feature type="compositionally biased region" description="Basic residues" evidence="2">
    <location>
        <begin position="527"/>
        <end position="536"/>
    </location>
</feature>
<organism evidence="3 4">
    <name type="scientific">Mya arenaria</name>
    <name type="common">Soft-shell clam</name>
    <dbReference type="NCBI Taxonomy" id="6604"/>
    <lineage>
        <taxon>Eukaryota</taxon>
        <taxon>Metazoa</taxon>
        <taxon>Spiralia</taxon>
        <taxon>Lophotrochozoa</taxon>
        <taxon>Mollusca</taxon>
        <taxon>Bivalvia</taxon>
        <taxon>Autobranchia</taxon>
        <taxon>Heteroconchia</taxon>
        <taxon>Euheterodonta</taxon>
        <taxon>Imparidentia</taxon>
        <taxon>Neoheterodontei</taxon>
        <taxon>Myida</taxon>
        <taxon>Myoidea</taxon>
        <taxon>Myidae</taxon>
        <taxon>Mya</taxon>
    </lineage>
</organism>
<feature type="compositionally biased region" description="Basic and acidic residues" evidence="2">
    <location>
        <begin position="839"/>
        <end position="859"/>
    </location>
</feature>
<dbReference type="InterPro" id="IPR006594">
    <property type="entry name" value="LisH"/>
</dbReference>
<feature type="compositionally biased region" description="Basic and acidic residues" evidence="2">
    <location>
        <begin position="706"/>
        <end position="717"/>
    </location>
</feature>